<dbReference type="Pfam" id="PF12134">
    <property type="entry name" value="PRP8_domainIV"/>
    <property type="match status" value="1"/>
</dbReference>
<dbReference type="EMBL" id="JAEACU010000012">
    <property type="protein sequence ID" value="KAH7513447.1"/>
    <property type="molecule type" value="Genomic_DNA"/>
</dbReference>
<sequence>MKNLLWITLTNLLDVDLPDPIRLELDEEEDNAVYGWFYDHKPVGGEIISTCLIRNLFFFFFLFFFTTKALNLFIPGGPKFEPLYRDMEDDDEDWNEFNDIHKLIVQPPMRTEYRIAFPHLYNSRPRKVNFNSVYHIPMVMCIKNDDPDLPAFYYDPLINAIPANIRKACDEDDGDFMLPEGVEPLVKDTLLYRHETPAAGISLLFAPRPFSMRSGRLCRAEDIPLVAEWLGNVDAFQLSDGLQYIFSHVGRLTSMYSYKYRLMRQIRMSRYLKHLVSTVLLRERWLGDLRARQFEGSHSKGGEEVRHGSAGKRMYLGRRGATVDNSVCRKSLGRLTRLWLKAEQERQHNYLKDGPYVTPEEAIAIYTTVVSLESRREVGIEFMDLYSNPIPVYEIDPLEKITNAYLDQYLWYKGDRRHLFPNWIKPADSEPPPLLDMDNTNSYDLIRGLLFAPFVAEYYGLVMDLLVVGLTYASYVAGSLRMPNEFVTYWDTKAEMRHPIWLYSRYIDRAKEPQMILFNIYDCWLKSISSYTAFSILILILIALHVNTKKAKMLLKPDKTIVTETHHVWRSLTNDQWMKVEIVLKDLILSDYARKNNVNASALTQSEIRHIILGAEITPPSQQRQQIAEIEKQAKEANHLRAVTTRRTNVHGDELIVTPTTPYKQAAFGSKTDWHVRAISATNLYLRVNNIYVNNLVDLKEPGYTYIMPKNVLNRFICIVDLRTQILGYLYGISPADNPQVNEIHCIVMPPQWGTHQQVHLPSSLPDHDFLSDLEPLGWIDTQLNEVPQLSPQDLISHGKLVENNSQWIWTSSLEWVNKDGRSNFNGYLPTHYEKVQMLLGDQFVGFYMIPDNSPWNYNFMGLKHKPSMRHGVKLGTPWEYHHEHHRPTHYLEFSNLE</sequence>
<dbReference type="InterPro" id="IPR012984">
    <property type="entry name" value="PROCT"/>
</dbReference>
<dbReference type="Gene3D" id="3.40.140.10">
    <property type="entry name" value="Cytidine Deaminase, domain 2"/>
    <property type="match status" value="2"/>
</dbReference>
<dbReference type="Proteomes" id="UP000813462">
    <property type="component" value="Unassembled WGS sequence"/>
</dbReference>
<evidence type="ECO:0000313" key="4">
    <source>
        <dbReference type="Proteomes" id="UP000813462"/>
    </source>
</evidence>
<feature type="transmembrane region" description="Helical" evidence="1">
    <location>
        <begin position="528"/>
        <end position="546"/>
    </location>
</feature>
<feature type="domain" description="JAB1/MPN/MOV34 metalloenzyme" evidence="2">
    <location>
        <begin position="701"/>
        <end position="833"/>
    </location>
</feature>
<dbReference type="SMART" id="SM00232">
    <property type="entry name" value="JAB_MPN"/>
    <property type="match status" value="1"/>
</dbReference>
<dbReference type="Pfam" id="PF10598">
    <property type="entry name" value="RRM_4"/>
    <property type="match status" value="1"/>
</dbReference>
<dbReference type="InterPro" id="IPR012337">
    <property type="entry name" value="RNaseH-like_sf"/>
</dbReference>
<dbReference type="GO" id="GO:0030623">
    <property type="term" value="F:U5 snRNA binding"/>
    <property type="evidence" value="ECO:0007669"/>
    <property type="project" value="TreeGrafter"/>
</dbReference>
<accession>A0A978UFA4</accession>
<evidence type="ECO:0000256" key="1">
    <source>
        <dbReference type="SAM" id="Phobius"/>
    </source>
</evidence>
<keyword evidence="1" id="KW-0472">Membrane</keyword>
<dbReference type="GO" id="GO:0017070">
    <property type="term" value="F:U6 snRNA binding"/>
    <property type="evidence" value="ECO:0007669"/>
    <property type="project" value="TreeGrafter"/>
</dbReference>
<dbReference type="GO" id="GO:0030619">
    <property type="term" value="F:U1 snRNA binding"/>
    <property type="evidence" value="ECO:0007669"/>
    <property type="project" value="TreeGrafter"/>
</dbReference>
<dbReference type="GO" id="GO:0030620">
    <property type="term" value="F:U2 snRNA binding"/>
    <property type="evidence" value="ECO:0007669"/>
    <property type="project" value="TreeGrafter"/>
</dbReference>
<dbReference type="InterPro" id="IPR012592">
    <property type="entry name" value="PROCN"/>
</dbReference>
<dbReference type="FunFam" id="1.20.80.40:FF:000001">
    <property type="entry name" value="Pre-mRNA-processing-splicing factor 8"/>
    <property type="match status" value="1"/>
</dbReference>
<dbReference type="InterPro" id="IPR000555">
    <property type="entry name" value="JAMM/MPN+_dom"/>
</dbReference>
<dbReference type="Pfam" id="PF08084">
    <property type="entry name" value="PROCT"/>
    <property type="match status" value="1"/>
</dbReference>
<dbReference type="CDD" id="cd08056">
    <property type="entry name" value="MPN_PRP8"/>
    <property type="match status" value="1"/>
</dbReference>
<proteinExistence type="predicted"/>
<organism evidence="3 4">
    <name type="scientific">Ziziphus jujuba var. spinosa</name>
    <dbReference type="NCBI Taxonomy" id="714518"/>
    <lineage>
        <taxon>Eukaryota</taxon>
        <taxon>Viridiplantae</taxon>
        <taxon>Streptophyta</taxon>
        <taxon>Embryophyta</taxon>
        <taxon>Tracheophyta</taxon>
        <taxon>Spermatophyta</taxon>
        <taxon>Magnoliopsida</taxon>
        <taxon>eudicotyledons</taxon>
        <taxon>Gunneridae</taxon>
        <taxon>Pentapetalae</taxon>
        <taxon>rosids</taxon>
        <taxon>fabids</taxon>
        <taxon>Rosales</taxon>
        <taxon>Rhamnaceae</taxon>
        <taxon>Paliureae</taxon>
        <taxon>Ziziphus</taxon>
    </lineage>
</organism>
<dbReference type="GO" id="GO:0097157">
    <property type="term" value="F:pre-mRNA intronic binding"/>
    <property type="evidence" value="ECO:0007669"/>
    <property type="project" value="TreeGrafter"/>
</dbReference>
<name>A0A978UFA4_ZIZJJ</name>
<dbReference type="PANTHER" id="PTHR11140:SF0">
    <property type="entry name" value="PRE-MRNA-PROCESSING-SPLICING FACTOR 8"/>
    <property type="match status" value="1"/>
</dbReference>
<dbReference type="SUPFAM" id="SSF53098">
    <property type="entry name" value="Ribonuclease H-like"/>
    <property type="match status" value="1"/>
</dbReference>
<dbReference type="GO" id="GO:0071013">
    <property type="term" value="C:catalytic step 2 spliceosome"/>
    <property type="evidence" value="ECO:0007669"/>
    <property type="project" value="TreeGrafter"/>
</dbReference>
<reference evidence="3" key="1">
    <citation type="journal article" date="2021" name="Front. Plant Sci.">
        <title>Chromosome-Scale Genome Assembly for Chinese Sour Jujube and Insights Into Its Genome Evolution and Domestication Signature.</title>
        <authorList>
            <person name="Shen L.-Y."/>
            <person name="Luo H."/>
            <person name="Wang X.-L."/>
            <person name="Wang X.-M."/>
            <person name="Qiu X.-J."/>
            <person name="Liu H."/>
            <person name="Zhou S.-S."/>
            <person name="Jia K.-H."/>
            <person name="Nie S."/>
            <person name="Bao Y.-T."/>
            <person name="Zhang R.-G."/>
            <person name="Yun Q.-Z."/>
            <person name="Chai Y.-H."/>
            <person name="Lu J.-Y."/>
            <person name="Li Y."/>
            <person name="Zhao S.-W."/>
            <person name="Mao J.-F."/>
            <person name="Jia S.-G."/>
            <person name="Mao Y.-M."/>
        </authorList>
    </citation>
    <scope>NUCLEOTIDE SEQUENCE</scope>
    <source>
        <strain evidence="3">AT0</strain>
        <tissue evidence="3">Leaf</tissue>
    </source>
</reference>
<protein>
    <recommendedName>
        <fullName evidence="2">JAB1/MPN/MOV34 metalloenzyme domain-containing protein</fullName>
    </recommendedName>
</protein>
<dbReference type="Pfam" id="PF01398">
    <property type="entry name" value="JAB"/>
    <property type="match status" value="1"/>
</dbReference>
<dbReference type="Pfam" id="PF08083">
    <property type="entry name" value="PROCN"/>
    <property type="match status" value="2"/>
</dbReference>
<keyword evidence="1" id="KW-1133">Transmembrane helix</keyword>
<dbReference type="GO" id="GO:0005682">
    <property type="term" value="C:U5 snRNP"/>
    <property type="evidence" value="ECO:0007669"/>
    <property type="project" value="TreeGrafter"/>
</dbReference>
<dbReference type="InterPro" id="IPR027652">
    <property type="entry name" value="PRP8"/>
</dbReference>
<keyword evidence="1" id="KW-0812">Transmembrane</keyword>
<dbReference type="Gene3D" id="1.20.80.40">
    <property type="match status" value="1"/>
</dbReference>
<dbReference type="PANTHER" id="PTHR11140">
    <property type="entry name" value="PRE-MRNA SPLICING FACTOR PRP8"/>
    <property type="match status" value="1"/>
</dbReference>
<dbReference type="InterPro" id="IPR019582">
    <property type="entry name" value="RRM_spliceosomal_PrP8"/>
</dbReference>
<evidence type="ECO:0000313" key="3">
    <source>
        <dbReference type="EMBL" id="KAH7513447.1"/>
    </source>
</evidence>
<dbReference type="AlphaFoldDB" id="A0A978UFA4"/>
<dbReference type="InterPro" id="IPR021983">
    <property type="entry name" value="PRP8_domainIV"/>
</dbReference>
<comment type="caution">
    <text evidence="3">The sequence shown here is derived from an EMBL/GenBank/DDBJ whole genome shotgun (WGS) entry which is preliminary data.</text>
</comment>
<dbReference type="GO" id="GO:0008237">
    <property type="term" value="F:metallopeptidase activity"/>
    <property type="evidence" value="ECO:0007669"/>
    <property type="project" value="InterPro"/>
</dbReference>
<gene>
    <name evidence="3" type="ORF">FEM48_Zijuj12G0200900</name>
</gene>
<dbReference type="GO" id="GO:0000244">
    <property type="term" value="P:spliceosomal tri-snRNP complex assembly"/>
    <property type="evidence" value="ECO:0007669"/>
    <property type="project" value="TreeGrafter"/>
</dbReference>
<dbReference type="InterPro" id="IPR043173">
    <property type="entry name" value="Prp8_domainIV_fingers"/>
</dbReference>
<evidence type="ECO:0000259" key="2">
    <source>
        <dbReference type="SMART" id="SM00232"/>
    </source>
</evidence>
<dbReference type="FunFam" id="3.40.140.10:FF:000002">
    <property type="entry name" value="Pre-mRNA-processing-splicing factor 8"/>
    <property type="match status" value="1"/>
</dbReference>
<feature type="transmembrane region" description="Helical" evidence="1">
    <location>
        <begin position="449"/>
        <end position="475"/>
    </location>
</feature>